<evidence type="ECO:0000256" key="9">
    <source>
        <dbReference type="PIRNR" id="PIRNR008835"/>
    </source>
</evidence>
<evidence type="ECO:0000313" key="12">
    <source>
        <dbReference type="Proteomes" id="UP000307173"/>
    </source>
</evidence>
<evidence type="ECO:0000256" key="7">
    <source>
        <dbReference type="ARBA" id="ARBA00023128"/>
    </source>
</evidence>
<dbReference type="Pfam" id="PF14852">
    <property type="entry name" value="Fis1_TPR_N"/>
    <property type="match status" value="1"/>
</dbReference>
<dbReference type="EMBL" id="SELW01000599">
    <property type="protein sequence ID" value="TID19223.1"/>
    <property type="molecule type" value="Genomic_DNA"/>
</dbReference>
<feature type="transmembrane region" description="Helical" evidence="10">
    <location>
        <begin position="130"/>
        <end position="151"/>
    </location>
</feature>
<keyword evidence="12" id="KW-1185">Reference proteome</keyword>
<comment type="subcellular location">
    <subcellularLocation>
        <location evidence="1">Mitochondrion outer membrane</location>
        <topology evidence="1">Single-pass membrane protein</topology>
    </subcellularLocation>
</comment>
<evidence type="ECO:0000313" key="11">
    <source>
        <dbReference type="EMBL" id="TID19223.1"/>
    </source>
</evidence>
<evidence type="ECO:0000256" key="5">
    <source>
        <dbReference type="ARBA" id="ARBA00022787"/>
    </source>
</evidence>
<dbReference type="PANTHER" id="PTHR13247">
    <property type="entry name" value="TETRATRICOPEPTIDE REPEAT PROTEIN 11 TPR REPEAT PROTEIN 11"/>
    <property type="match status" value="1"/>
</dbReference>
<dbReference type="GO" id="GO:0000266">
    <property type="term" value="P:mitochondrial fission"/>
    <property type="evidence" value="ECO:0007669"/>
    <property type="project" value="UniProtKB-UniRule"/>
</dbReference>
<dbReference type="STRING" id="52247.A0A4T0WXY5"/>
<dbReference type="InterPro" id="IPR033745">
    <property type="entry name" value="Fis1_cytosol"/>
</dbReference>
<evidence type="ECO:0000256" key="10">
    <source>
        <dbReference type="SAM" id="Phobius"/>
    </source>
</evidence>
<dbReference type="InterPro" id="IPR028061">
    <property type="entry name" value="Fis1_TPR_C"/>
</dbReference>
<dbReference type="AlphaFoldDB" id="A0A4T0WXY5"/>
<dbReference type="PIRSF" id="PIRSF008835">
    <property type="entry name" value="TPR_repeat_11_Fis1"/>
    <property type="match status" value="1"/>
</dbReference>
<dbReference type="Gene3D" id="1.25.40.10">
    <property type="entry name" value="Tetratricopeptide repeat domain"/>
    <property type="match status" value="1"/>
</dbReference>
<dbReference type="GO" id="GO:0005778">
    <property type="term" value="C:peroxisomal membrane"/>
    <property type="evidence" value="ECO:0007669"/>
    <property type="project" value="TreeGrafter"/>
</dbReference>
<dbReference type="InterPro" id="IPR011990">
    <property type="entry name" value="TPR-like_helical_dom_sf"/>
</dbReference>
<name>A0A4T0WXY5_9ASCO</name>
<evidence type="ECO:0000256" key="1">
    <source>
        <dbReference type="ARBA" id="ARBA00004572"/>
    </source>
</evidence>
<evidence type="ECO:0000256" key="3">
    <source>
        <dbReference type="ARBA" id="ARBA00014314"/>
    </source>
</evidence>
<keyword evidence="8 9" id="KW-0472">Membrane</keyword>
<dbReference type="Pfam" id="PF14853">
    <property type="entry name" value="Fis1_TPR_C"/>
    <property type="match status" value="1"/>
</dbReference>
<dbReference type="PANTHER" id="PTHR13247:SF0">
    <property type="entry name" value="MITOCHONDRIAL FISSION 1 PROTEIN"/>
    <property type="match status" value="1"/>
</dbReference>
<comment type="function">
    <text evidence="9">Has a role in mitochondrial fission.</text>
</comment>
<dbReference type="CDD" id="cd12212">
    <property type="entry name" value="Fis1"/>
    <property type="match status" value="1"/>
</dbReference>
<keyword evidence="4 10" id="KW-0812">Transmembrane</keyword>
<keyword evidence="5 9" id="KW-1000">Mitochondrion outer membrane</keyword>
<accession>A0A4T0WXY5</accession>
<sequence>MSFTKFNTLPEPEEAFIPLREEQLAILEAQVESEQPVATVQSQFNFAWGLIKSKDDDDVKQGINLMTEIFKTVPSRRKECIYYLALACFKMKEYQEATRYITTLLQHQPSNAQALSLQKMINNELAKDSLIGFAIISTAVAAGAGLASYFFKRKK</sequence>
<dbReference type="GO" id="GO:0016559">
    <property type="term" value="P:peroxisome fission"/>
    <property type="evidence" value="ECO:0007669"/>
    <property type="project" value="TreeGrafter"/>
</dbReference>
<dbReference type="InterPro" id="IPR028058">
    <property type="entry name" value="Fis1_TPR_N"/>
</dbReference>
<keyword evidence="6 10" id="KW-1133">Transmembrane helix</keyword>
<comment type="similarity">
    <text evidence="2 9">Belongs to the FIS1 family.</text>
</comment>
<dbReference type="SUPFAM" id="SSF48452">
    <property type="entry name" value="TPR-like"/>
    <property type="match status" value="1"/>
</dbReference>
<dbReference type="GO" id="GO:0005741">
    <property type="term" value="C:mitochondrial outer membrane"/>
    <property type="evidence" value="ECO:0007669"/>
    <property type="project" value="UniProtKB-SubCell"/>
</dbReference>
<dbReference type="OrthoDB" id="421154at2759"/>
<dbReference type="InterPro" id="IPR016543">
    <property type="entry name" value="Fis1"/>
</dbReference>
<comment type="domain">
    <text evidence="9">The C-terminus is required for mitochondrial localization, while the N-terminus is necessary for mitochondrial fission.</text>
</comment>
<comment type="caution">
    <text evidence="11">The sequence shown here is derived from an EMBL/GenBank/DDBJ whole genome shotgun (WGS) entry which is preliminary data.</text>
</comment>
<proteinExistence type="inferred from homology"/>
<organism evidence="11 12">
    <name type="scientific">Pichia inconspicua</name>
    <dbReference type="NCBI Taxonomy" id="52247"/>
    <lineage>
        <taxon>Eukaryota</taxon>
        <taxon>Fungi</taxon>
        <taxon>Dikarya</taxon>
        <taxon>Ascomycota</taxon>
        <taxon>Saccharomycotina</taxon>
        <taxon>Pichiomycetes</taxon>
        <taxon>Pichiales</taxon>
        <taxon>Pichiaceae</taxon>
        <taxon>Pichia</taxon>
    </lineage>
</organism>
<dbReference type="Proteomes" id="UP000307173">
    <property type="component" value="Unassembled WGS sequence"/>
</dbReference>
<protein>
    <recommendedName>
        <fullName evidence="3 9">Mitochondrial fission 1 protein</fullName>
    </recommendedName>
</protein>
<evidence type="ECO:0000256" key="8">
    <source>
        <dbReference type="ARBA" id="ARBA00023136"/>
    </source>
</evidence>
<gene>
    <name evidence="11" type="ORF">CANINC_003793</name>
</gene>
<keyword evidence="7 9" id="KW-0496">Mitochondrion</keyword>
<evidence type="ECO:0000256" key="4">
    <source>
        <dbReference type="ARBA" id="ARBA00022692"/>
    </source>
</evidence>
<evidence type="ECO:0000256" key="6">
    <source>
        <dbReference type="ARBA" id="ARBA00022989"/>
    </source>
</evidence>
<dbReference type="GO" id="GO:0000422">
    <property type="term" value="P:autophagy of mitochondrion"/>
    <property type="evidence" value="ECO:0007669"/>
    <property type="project" value="TreeGrafter"/>
</dbReference>
<reference evidence="11 12" key="1">
    <citation type="journal article" date="2019" name="Front. Genet.">
        <title>Whole-Genome Sequencing of the Opportunistic Yeast Pathogen Candida inconspicua Uncovers Its Hybrid Origin.</title>
        <authorList>
            <person name="Mixao V."/>
            <person name="Hansen A.P."/>
            <person name="Saus E."/>
            <person name="Boekhout T."/>
            <person name="Lass-Florl C."/>
            <person name="Gabaldon T."/>
        </authorList>
    </citation>
    <scope>NUCLEOTIDE SEQUENCE [LARGE SCALE GENOMIC DNA]</scope>
    <source>
        <strain evidence="11 12">CBS 180</strain>
    </source>
</reference>
<evidence type="ECO:0000256" key="2">
    <source>
        <dbReference type="ARBA" id="ARBA00008937"/>
    </source>
</evidence>